<dbReference type="STRING" id="1469144.LI90_3570"/>
<proteinExistence type="predicted"/>
<evidence type="ECO:0000313" key="3">
    <source>
        <dbReference type="Proteomes" id="UP000070188"/>
    </source>
</evidence>
<accession>A0A132MXH9</accession>
<evidence type="ECO:0000313" key="2">
    <source>
        <dbReference type="EMBL" id="KWX02527.1"/>
    </source>
</evidence>
<dbReference type="AlphaFoldDB" id="A0A132MXH9"/>
<keyword evidence="3" id="KW-1185">Reference proteome</keyword>
<dbReference type="EMBL" id="LAXD01000001">
    <property type="protein sequence ID" value="KWX02527.1"/>
    <property type="molecule type" value="Genomic_DNA"/>
</dbReference>
<sequence>MVSRETLEHTLAALRDQPAQPPVLIRLVPGGTPLPARTLAGIPRQHRGEGR</sequence>
<organism evidence="2 3">
    <name type="scientific">Carbonactinospora thermoautotrophica</name>
    <dbReference type="NCBI Taxonomy" id="1469144"/>
    <lineage>
        <taxon>Bacteria</taxon>
        <taxon>Bacillati</taxon>
        <taxon>Actinomycetota</taxon>
        <taxon>Actinomycetes</taxon>
        <taxon>Kitasatosporales</taxon>
        <taxon>Carbonactinosporaceae</taxon>
        <taxon>Carbonactinospora</taxon>
    </lineage>
</organism>
<protein>
    <submittedName>
        <fullName evidence="2">Uncharacterized protein</fullName>
    </submittedName>
</protein>
<dbReference type="Proteomes" id="UP000070188">
    <property type="component" value="Unassembled WGS sequence"/>
</dbReference>
<feature type="region of interest" description="Disordered" evidence="1">
    <location>
        <begin position="30"/>
        <end position="51"/>
    </location>
</feature>
<dbReference type="PATRIC" id="fig|1469144.10.peg.3831"/>
<reference evidence="3" key="1">
    <citation type="submission" date="2015-04" db="EMBL/GenBank/DDBJ databases">
        <title>Physiological reanalysis, assessment of diazotrophy, and genome sequences of multiple isolates of Streptomyces thermoautotrophicus.</title>
        <authorList>
            <person name="MacKellar D.C."/>
            <person name="Lieber L."/>
            <person name="Norman J."/>
            <person name="Bolger A."/>
            <person name="Tobin C."/>
            <person name="Murray J.W."/>
            <person name="Chang R."/>
            <person name="Ford T."/>
            <person name="Nguyen P.Q."/>
            <person name="Woodward J."/>
            <person name="Permingeat H."/>
            <person name="Joshi N.S."/>
            <person name="Silver P.A."/>
            <person name="Usadel B."/>
            <person name="Rutherford A.W."/>
            <person name="Friesen M."/>
            <person name="Prell J."/>
        </authorList>
    </citation>
    <scope>NUCLEOTIDE SEQUENCE [LARGE SCALE GENOMIC DNA]</scope>
    <source>
        <strain evidence="3">H1</strain>
    </source>
</reference>
<comment type="caution">
    <text evidence="2">The sequence shown here is derived from an EMBL/GenBank/DDBJ whole genome shotgun (WGS) entry which is preliminary data.</text>
</comment>
<gene>
    <name evidence="2" type="ORF">LI90_3570</name>
</gene>
<name>A0A132MXH9_9ACTN</name>
<evidence type="ECO:0000256" key="1">
    <source>
        <dbReference type="SAM" id="MobiDB-lite"/>
    </source>
</evidence>